<gene>
    <name evidence="5" type="ORF">BXY75_1069</name>
</gene>
<keyword evidence="2 5" id="KW-0808">Transferase</keyword>
<reference evidence="5 6" key="1">
    <citation type="submission" date="2018-10" db="EMBL/GenBank/DDBJ databases">
        <title>Genomic Encyclopedia of Archaeal and Bacterial Type Strains, Phase II (KMG-II): from individual species to whole genera.</title>
        <authorList>
            <person name="Goeker M."/>
        </authorList>
    </citation>
    <scope>NUCLEOTIDE SEQUENCE [LARGE SCALE GENOMIC DNA]</scope>
    <source>
        <strain evidence="5 6">DSM 23424</strain>
    </source>
</reference>
<proteinExistence type="predicted"/>
<organism evidence="5 6">
    <name type="scientific">Ulvibacter antarcticus</name>
    <dbReference type="NCBI Taxonomy" id="442714"/>
    <lineage>
        <taxon>Bacteria</taxon>
        <taxon>Pseudomonadati</taxon>
        <taxon>Bacteroidota</taxon>
        <taxon>Flavobacteriia</taxon>
        <taxon>Flavobacteriales</taxon>
        <taxon>Flavobacteriaceae</taxon>
        <taxon>Ulvibacter</taxon>
    </lineage>
</organism>
<dbReference type="OrthoDB" id="9796839at2"/>
<dbReference type="GO" id="GO:0006654">
    <property type="term" value="P:phosphatidic acid biosynthetic process"/>
    <property type="evidence" value="ECO:0007669"/>
    <property type="project" value="TreeGrafter"/>
</dbReference>
<keyword evidence="3 5" id="KW-0012">Acyltransferase</keyword>
<dbReference type="EMBL" id="REFC01000012">
    <property type="protein sequence ID" value="RMA64199.1"/>
    <property type="molecule type" value="Genomic_DNA"/>
</dbReference>
<dbReference type="SUPFAM" id="SSF69593">
    <property type="entry name" value="Glycerol-3-phosphate (1)-acyltransferase"/>
    <property type="match status" value="1"/>
</dbReference>
<dbReference type="GO" id="GO:0003841">
    <property type="term" value="F:1-acylglycerol-3-phosphate O-acyltransferase activity"/>
    <property type="evidence" value="ECO:0007669"/>
    <property type="project" value="TreeGrafter"/>
</dbReference>
<protein>
    <submittedName>
        <fullName evidence="5">1-acyl-sn-glycerol-3-phosphate acyltransferase</fullName>
    </submittedName>
</protein>
<sequence>MYITKFFYEKILGWKVQGDFDRSIKKSLLIVAPHTSYFDFILCILVRRFLKIQINFVGKKELFKFPIGWYFRWMGGEPLDRAKNQNKVEAIANVYSKHSEFRLAISPEGTRKKVERWRTGYYYIALNADVPIIPIGLDYTTKTMFIGKEFYLSGDIEKDEPQLKQFFKGVVGKVPEWS</sequence>
<dbReference type="AlphaFoldDB" id="A0A3L9YYQ6"/>
<keyword evidence="6" id="KW-1185">Reference proteome</keyword>
<evidence type="ECO:0000313" key="6">
    <source>
        <dbReference type="Proteomes" id="UP000271339"/>
    </source>
</evidence>
<dbReference type="RefSeq" id="WP_121906669.1">
    <property type="nucleotide sequence ID" value="NZ_REFC01000012.1"/>
</dbReference>
<dbReference type="PANTHER" id="PTHR10434">
    <property type="entry name" value="1-ACYL-SN-GLYCEROL-3-PHOSPHATE ACYLTRANSFERASE"/>
    <property type="match status" value="1"/>
</dbReference>
<feature type="domain" description="Phospholipid/glycerol acyltransferase" evidence="4">
    <location>
        <begin position="28"/>
        <end position="140"/>
    </location>
</feature>
<accession>A0A3L9YYQ6</accession>
<comment type="caution">
    <text evidence="5">The sequence shown here is derived from an EMBL/GenBank/DDBJ whole genome shotgun (WGS) entry which is preliminary data.</text>
</comment>
<evidence type="ECO:0000259" key="4">
    <source>
        <dbReference type="SMART" id="SM00563"/>
    </source>
</evidence>
<dbReference type="InterPro" id="IPR002123">
    <property type="entry name" value="Plipid/glycerol_acylTrfase"/>
</dbReference>
<evidence type="ECO:0000256" key="1">
    <source>
        <dbReference type="ARBA" id="ARBA00005189"/>
    </source>
</evidence>
<dbReference type="PANTHER" id="PTHR10434:SF9">
    <property type="entry name" value="PHOSPHOLIPID_GLYCEROL ACYLTRANSFERASE DOMAIN-CONTAINING PROTEIN"/>
    <property type="match status" value="1"/>
</dbReference>
<dbReference type="Proteomes" id="UP000271339">
    <property type="component" value="Unassembled WGS sequence"/>
</dbReference>
<dbReference type="Pfam" id="PF01553">
    <property type="entry name" value="Acyltransferase"/>
    <property type="match status" value="1"/>
</dbReference>
<dbReference type="SMART" id="SM00563">
    <property type="entry name" value="PlsC"/>
    <property type="match status" value="1"/>
</dbReference>
<evidence type="ECO:0000313" key="5">
    <source>
        <dbReference type="EMBL" id="RMA64199.1"/>
    </source>
</evidence>
<evidence type="ECO:0000256" key="2">
    <source>
        <dbReference type="ARBA" id="ARBA00022679"/>
    </source>
</evidence>
<name>A0A3L9YYQ6_9FLAO</name>
<comment type="pathway">
    <text evidence="1">Lipid metabolism.</text>
</comment>
<evidence type="ECO:0000256" key="3">
    <source>
        <dbReference type="ARBA" id="ARBA00023315"/>
    </source>
</evidence>